<dbReference type="SUPFAM" id="SSF54713">
    <property type="entry name" value="Elongation factor Ts (EF-Ts), dimerisation domain"/>
    <property type="match status" value="1"/>
</dbReference>
<dbReference type="PROSITE" id="PS01127">
    <property type="entry name" value="EF_TS_2"/>
    <property type="match status" value="1"/>
</dbReference>
<dbReference type="HAMAP" id="MF_00050">
    <property type="entry name" value="EF_Ts"/>
    <property type="match status" value="1"/>
</dbReference>
<comment type="subcellular location">
    <subcellularLocation>
        <location evidence="6 8">Cytoplasm</location>
    </subcellularLocation>
</comment>
<dbReference type="InterPro" id="IPR014039">
    <property type="entry name" value="Transl_elong_EFTs/EF1B_dimer"/>
</dbReference>
<evidence type="ECO:0000256" key="8">
    <source>
        <dbReference type="RuleBase" id="RU000643"/>
    </source>
</evidence>
<keyword evidence="11" id="KW-1185">Reference proteome</keyword>
<name>A0A1H6Z765_9MICO</name>
<dbReference type="SUPFAM" id="SSF46934">
    <property type="entry name" value="UBA-like"/>
    <property type="match status" value="1"/>
</dbReference>
<dbReference type="FunFam" id="1.10.8.10:FF:000001">
    <property type="entry name" value="Elongation factor Ts"/>
    <property type="match status" value="1"/>
</dbReference>
<sequence length="279" mass="29503">MANYTVADIQALRERTGAGMLDVKKALDEADGDLDKAVDILRVKGLKGVTKREGRAASEGLVLASIQDVDGGQAGTLLELNSETDFVAKNEKFIALAAKVLEAVVAAGASNADEALAAELDGKTVKEIVDENAGVLGEKIVLRRVARVEAPVVTEYLHRTNKDLPAQVGVLVGTDEKAASVAKDVAMHTAAYSPAYLTREDAPEETVANERRVAEEVSRAEGKPEAALPKIIEGRLNGWFKENVLVDQAFAKDPKTTVGKVVAETGGALVAFARFRVGA</sequence>
<accession>A0A1H6Z765</accession>
<dbReference type="Proteomes" id="UP000183315">
    <property type="component" value="Unassembled WGS sequence"/>
</dbReference>
<dbReference type="PANTHER" id="PTHR11741">
    <property type="entry name" value="ELONGATION FACTOR TS"/>
    <property type="match status" value="1"/>
</dbReference>
<evidence type="ECO:0000313" key="10">
    <source>
        <dbReference type="EMBL" id="SEJ49251.1"/>
    </source>
</evidence>
<evidence type="ECO:0000256" key="5">
    <source>
        <dbReference type="ARBA" id="ARBA00025453"/>
    </source>
</evidence>
<gene>
    <name evidence="6" type="primary">tsf</name>
    <name evidence="10" type="ORF">SAMN05421637_1999</name>
</gene>
<dbReference type="InterPro" id="IPR001816">
    <property type="entry name" value="Transl_elong_EFTs/EF1B"/>
</dbReference>
<evidence type="ECO:0000256" key="7">
    <source>
        <dbReference type="RuleBase" id="RU000642"/>
    </source>
</evidence>
<comment type="function">
    <text evidence="5 6 7">Associates with the EF-Tu.GDP complex and induces the exchange of GDP to GTP. It remains bound to the aminoacyl-tRNA.EF-Tu.GTP complex up to the GTP hydrolysis stage on the ribosome.</text>
</comment>
<dbReference type="EMBL" id="FNZI01000004">
    <property type="protein sequence ID" value="SEJ49251.1"/>
    <property type="molecule type" value="Genomic_DNA"/>
</dbReference>
<dbReference type="Gene3D" id="1.10.8.10">
    <property type="entry name" value="DNA helicase RuvA subunit, C-terminal domain"/>
    <property type="match status" value="1"/>
</dbReference>
<dbReference type="eggNOG" id="COG0264">
    <property type="taxonomic scope" value="Bacteria"/>
</dbReference>
<organism evidence="10 11">
    <name type="scientific">Demequina mangrovi</name>
    <dbReference type="NCBI Taxonomy" id="1043493"/>
    <lineage>
        <taxon>Bacteria</taxon>
        <taxon>Bacillati</taxon>
        <taxon>Actinomycetota</taxon>
        <taxon>Actinomycetes</taxon>
        <taxon>Micrococcales</taxon>
        <taxon>Demequinaceae</taxon>
        <taxon>Demequina</taxon>
    </lineage>
</organism>
<dbReference type="InterPro" id="IPR009060">
    <property type="entry name" value="UBA-like_sf"/>
</dbReference>
<dbReference type="CDD" id="cd14275">
    <property type="entry name" value="UBA_EF-Ts"/>
    <property type="match status" value="1"/>
</dbReference>
<dbReference type="PROSITE" id="PS01126">
    <property type="entry name" value="EF_TS_1"/>
    <property type="match status" value="1"/>
</dbReference>
<dbReference type="OrthoDB" id="9808348at2"/>
<dbReference type="FunFam" id="1.10.286.20:FF:000001">
    <property type="entry name" value="Elongation factor Ts"/>
    <property type="match status" value="1"/>
</dbReference>
<dbReference type="RefSeq" id="WP_042215393.1">
    <property type="nucleotide sequence ID" value="NZ_BBLU01000010.1"/>
</dbReference>
<feature type="region of interest" description="Involved in Mg(2+) ion dislocation from EF-Tu" evidence="6">
    <location>
        <begin position="84"/>
        <end position="87"/>
    </location>
</feature>
<dbReference type="PANTHER" id="PTHR11741:SF0">
    <property type="entry name" value="ELONGATION FACTOR TS, MITOCHONDRIAL"/>
    <property type="match status" value="1"/>
</dbReference>
<dbReference type="GO" id="GO:0005737">
    <property type="term" value="C:cytoplasm"/>
    <property type="evidence" value="ECO:0007669"/>
    <property type="project" value="UniProtKB-SubCell"/>
</dbReference>
<proteinExistence type="inferred from homology"/>
<dbReference type="NCBIfam" id="TIGR00116">
    <property type="entry name" value="tsf"/>
    <property type="match status" value="1"/>
</dbReference>
<evidence type="ECO:0000256" key="2">
    <source>
        <dbReference type="ARBA" id="ARBA00016956"/>
    </source>
</evidence>
<feature type="domain" description="Translation elongation factor EFTs/EF1B dimerisation" evidence="9">
    <location>
        <begin position="75"/>
        <end position="278"/>
    </location>
</feature>
<evidence type="ECO:0000313" key="11">
    <source>
        <dbReference type="Proteomes" id="UP000183315"/>
    </source>
</evidence>
<dbReference type="InterPro" id="IPR018101">
    <property type="entry name" value="Transl_elong_Ts_CS"/>
</dbReference>
<dbReference type="AlphaFoldDB" id="A0A1H6Z765"/>
<keyword evidence="6" id="KW-0963">Cytoplasm</keyword>
<dbReference type="GO" id="GO:0003746">
    <property type="term" value="F:translation elongation factor activity"/>
    <property type="evidence" value="ECO:0007669"/>
    <property type="project" value="UniProtKB-UniRule"/>
</dbReference>
<reference evidence="11" key="1">
    <citation type="submission" date="2016-10" db="EMBL/GenBank/DDBJ databases">
        <authorList>
            <person name="Varghese N."/>
        </authorList>
    </citation>
    <scope>NUCLEOTIDE SEQUENCE [LARGE SCALE GENOMIC DNA]</scope>
    <source>
        <strain evidence="11">DSM 24868</strain>
    </source>
</reference>
<dbReference type="STRING" id="1043493.SAMN05421637_1999"/>
<comment type="similarity">
    <text evidence="1 6 7">Belongs to the EF-Ts family.</text>
</comment>
<keyword evidence="4 6" id="KW-0648">Protein biosynthesis</keyword>
<dbReference type="InterPro" id="IPR036402">
    <property type="entry name" value="EF-Ts_dimer_sf"/>
</dbReference>
<evidence type="ECO:0000256" key="4">
    <source>
        <dbReference type="ARBA" id="ARBA00022917"/>
    </source>
</evidence>
<dbReference type="Gene3D" id="1.10.286.20">
    <property type="match status" value="1"/>
</dbReference>
<evidence type="ECO:0000256" key="6">
    <source>
        <dbReference type="HAMAP-Rule" id="MF_00050"/>
    </source>
</evidence>
<evidence type="ECO:0000256" key="1">
    <source>
        <dbReference type="ARBA" id="ARBA00005532"/>
    </source>
</evidence>
<protein>
    <recommendedName>
        <fullName evidence="2 6">Elongation factor Ts</fullName>
        <shortName evidence="6">EF-Ts</shortName>
    </recommendedName>
</protein>
<dbReference type="Pfam" id="PF00889">
    <property type="entry name" value="EF_TS"/>
    <property type="match status" value="1"/>
</dbReference>
<evidence type="ECO:0000259" key="9">
    <source>
        <dbReference type="Pfam" id="PF00889"/>
    </source>
</evidence>
<dbReference type="Gene3D" id="3.30.479.20">
    <property type="entry name" value="Elongation factor Ts, dimerisation domain"/>
    <property type="match status" value="2"/>
</dbReference>
<evidence type="ECO:0000256" key="3">
    <source>
        <dbReference type="ARBA" id="ARBA00022768"/>
    </source>
</evidence>
<keyword evidence="3 6" id="KW-0251">Elongation factor</keyword>